<dbReference type="SUPFAM" id="SSF56317">
    <property type="entry name" value="Carbon-nitrogen hydrolase"/>
    <property type="match status" value="1"/>
</dbReference>
<proteinExistence type="predicted"/>
<feature type="domain" description="CN hydrolase" evidence="1">
    <location>
        <begin position="1"/>
        <end position="281"/>
    </location>
</feature>
<sequence>MKIACLQFSPEVGQLRTNIAKANALIDDAVAAQRTANLDWLLLPELALTGYNFPSLEAIGPFLEPTAAGASTKWAIEVAQRLRCHVTVGYPEAASDGRRFNSAVTVSPAGEVLANYRKTFLYYTDETWAHEGDERFFSGPLGALGHVSMGICMDINPHKFLAPWDAYEFARSCLAAQSPLVALTMAWLTRQSPEELAAAPADPDAETLAYWLERFHPLLDLKSRPHDAPPIILIMANRCGLEGGVAYAGTSTVMKIERGKTQIFDILGKGEEKLLVVDLKEAPKFAVTTSTQAPANP</sequence>
<dbReference type="Gene3D" id="3.60.110.10">
    <property type="entry name" value="Carbon-nitrogen hydrolase"/>
    <property type="match status" value="1"/>
</dbReference>
<keyword evidence="3" id="KW-1185">Reference proteome</keyword>
<gene>
    <name evidence="2" type="ORF">B0J12DRAFT_728195</name>
</gene>
<dbReference type="InterPro" id="IPR003010">
    <property type="entry name" value="C-N_Hydrolase"/>
</dbReference>
<evidence type="ECO:0000313" key="2">
    <source>
        <dbReference type="EMBL" id="KAH7051226.1"/>
    </source>
</evidence>
<dbReference type="Pfam" id="PF00795">
    <property type="entry name" value="CN_hydrolase"/>
    <property type="match status" value="1"/>
</dbReference>
<dbReference type="PANTHER" id="PTHR11750:SF26">
    <property type="entry name" value="PROTEIN N-TERMINAL AMIDASE"/>
    <property type="match status" value="1"/>
</dbReference>
<protein>
    <submittedName>
        <fullName evidence="2">N-terminal asparagine amidohydrolase-like protein</fullName>
    </submittedName>
</protein>
<dbReference type="PANTHER" id="PTHR11750">
    <property type="entry name" value="PROTEIN N-TERMINAL AMIDASE"/>
    <property type="match status" value="1"/>
</dbReference>
<organism evidence="2 3">
    <name type="scientific">Macrophomina phaseolina</name>
    <dbReference type="NCBI Taxonomy" id="35725"/>
    <lineage>
        <taxon>Eukaryota</taxon>
        <taxon>Fungi</taxon>
        <taxon>Dikarya</taxon>
        <taxon>Ascomycota</taxon>
        <taxon>Pezizomycotina</taxon>
        <taxon>Dothideomycetes</taxon>
        <taxon>Dothideomycetes incertae sedis</taxon>
        <taxon>Botryosphaeriales</taxon>
        <taxon>Botryosphaeriaceae</taxon>
        <taxon>Macrophomina</taxon>
    </lineage>
</organism>
<dbReference type="PROSITE" id="PS50263">
    <property type="entry name" value="CN_HYDROLASE"/>
    <property type="match status" value="1"/>
</dbReference>
<dbReference type="Proteomes" id="UP000774617">
    <property type="component" value="Unassembled WGS sequence"/>
</dbReference>
<comment type="caution">
    <text evidence="2">The sequence shown here is derived from an EMBL/GenBank/DDBJ whole genome shotgun (WGS) entry which is preliminary data.</text>
</comment>
<dbReference type="EMBL" id="JAGTJR010000012">
    <property type="protein sequence ID" value="KAH7051226.1"/>
    <property type="molecule type" value="Genomic_DNA"/>
</dbReference>
<accession>A0ABQ8GBW4</accession>
<evidence type="ECO:0000313" key="3">
    <source>
        <dbReference type="Proteomes" id="UP000774617"/>
    </source>
</evidence>
<dbReference type="InterPro" id="IPR036526">
    <property type="entry name" value="C-N_Hydrolase_sf"/>
</dbReference>
<dbReference type="InterPro" id="IPR039703">
    <property type="entry name" value="Nta1"/>
</dbReference>
<name>A0ABQ8GBW4_9PEZI</name>
<evidence type="ECO:0000259" key="1">
    <source>
        <dbReference type="PROSITE" id="PS50263"/>
    </source>
</evidence>
<reference evidence="2 3" key="1">
    <citation type="journal article" date="2021" name="Nat. Commun.">
        <title>Genetic determinants of endophytism in the Arabidopsis root mycobiome.</title>
        <authorList>
            <person name="Mesny F."/>
            <person name="Miyauchi S."/>
            <person name="Thiergart T."/>
            <person name="Pickel B."/>
            <person name="Atanasova L."/>
            <person name="Karlsson M."/>
            <person name="Huettel B."/>
            <person name="Barry K.W."/>
            <person name="Haridas S."/>
            <person name="Chen C."/>
            <person name="Bauer D."/>
            <person name="Andreopoulos W."/>
            <person name="Pangilinan J."/>
            <person name="LaButti K."/>
            <person name="Riley R."/>
            <person name="Lipzen A."/>
            <person name="Clum A."/>
            <person name="Drula E."/>
            <person name="Henrissat B."/>
            <person name="Kohler A."/>
            <person name="Grigoriev I.V."/>
            <person name="Martin F.M."/>
            <person name="Hacquard S."/>
        </authorList>
    </citation>
    <scope>NUCLEOTIDE SEQUENCE [LARGE SCALE GENOMIC DNA]</scope>
    <source>
        <strain evidence="2 3">MPI-SDFR-AT-0080</strain>
    </source>
</reference>